<dbReference type="Proteomes" id="UP000322530">
    <property type="component" value="Unassembled WGS sequence"/>
</dbReference>
<proteinExistence type="predicted"/>
<evidence type="ECO:0000313" key="3">
    <source>
        <dbReference type="EMBL" id="GCF11518.1"/>
    </source>
</evidence>
<keyword evidence="2" id="KW-0472">Membrane</keyword>
<name>A0A5A5TJV2_9CHLR</name>
<sequence length="155" mass="18165">MNTLKRWRNRIPSIPPWNMPSDPVKAIWWFVHWLLQILVRFFWLPIMIMVLYEGISNGHIDGIWNGIASGFVTLLVGLVVWAVLYGISVIVNIGTGISKVVSDMRRVQEQQNSFLRQTYNPYMRSSQSEPEREGRVVEGTITDLDEERQKRRHER</sequence>
<dbReference type="AlphaFoldDB" id="A0A5A5TJV2"/>
<keyword evidence="2" id="KW-0812">Transmembrane</keyword>
<reference evidence="3 4" key="1">
    <citation type="submission" date="2019-01" db="EMBL/GenBank/DDBJ databases">
        <title>Draft genome sequence of Dictyobacter sp. Uno17.</title>
        <authorList>
            <person name="Wang C.M."/>
            <person name="Zheng Y."/>
            <person name="Sakai Y."/>
            <person name="Abe K."/>
            <person name="Yokota A."/>
            <person name="Yabe S."/>
        </authorList>
    </citation>
    <scope>NUCLEOTIDE SEQUENCE [LARGE SCALE GENOMIC DNA]</scope>
    <source>
        <strain evidence="3 4">Uno17</strain>
    </source>
</reference>
<keyword evidence="2" id="KW-1133">Transmembrane helix</keyword>
<keyword evidence="4" id="KW-1185">Reference proteome</keyword>
<accession>A0A5A5TJV2</accession>
<evidence type="ECO:0000256" key="1">
    <source>
        <dbReference type="SAM" id="MobiDB-lite"/>
    </source>
</evidence>
<organism evidence="3 4">
    <name type="scientific">Dictyobacter arantiisoli</name>
    <dbReference type="NCBI Taxonomy" id="2014874"/>
    <lineage>
        <taxon>Bacteria</taxon>
        <taxon>Bacillati</taxon>
        <taxon>Chloroflexota</taxon>
        <taxon>Ktedonobacteria</taxon>
        <taxon>Ktedonobacterales</taxon>
        <taxon>Dictyobacteraceae</taxon>
        <taxon>Dictyobacter</taxon>
    </lineage>
</organism>
<evidence type="ECO:0000313" key="4">
    <source>
        <dbReference type="Proteomes" id="UP000322530"/>
    </source>
</evidence>
<feature type="transmembrane region" description="Helical" evidence="2">
    <location>
        <begin position="26"/>
        <end position="51"/>
    </location>
</feature>
<dbReference type="RefSeq" id="WP_149404345.1">
    <property type="nucleotide sequence ID" value="NZ_BIXY01000118.1"/>
</dbReference>
<protein>
    <submittedName>
        <fullName evidence="3">Uncharacterized protein</fullName>
    </submittedName>
</protein>
<comment type="caution">
    <text evidence="3">The sequence shown here is derived from an EMBL/GenBank/DDBJ whole genome shotgun (WGS) entry which is preliminary data.</text>
</comment>
<feature type="transmembrane region" description="Helical" evidence="2">
    <location>
        <begin position="63"/>
        <end position="87"/>
    </location>
</feature>
<dbReference type="EMBL" id="BIXY01000118">
    <property type="protein sequence ID" value="GCF11518.1"/>
    <property type="molecule type" value="Genomic_DNA"/>
</dbReference>
<feature type="region of interest" description="Disordered" evidence="1">
    <location>
        <begin position="123"/>
        <end position="155"/>
    </location>
</feature>
<gene>
    <name evidence="3" type="ORF">KDI_50820</name>
</gene>
<dbReference type="OrthoDB" id="163701at2"/>
<evidence type="ECO:0000256" key="2">
    <source>
        <dbReference type="SAM" id="Phobius"/>
    </source>
</evidence>